<feature type="region of interest" description="Disordered" evidence="1">
    <location>
        <begin position="1"/>
        <end position="27"/>
    </location>
</feature>
<dbReference type="InterPro" id="IPR039422">
    <property type="entry name" value="MarR/SlyA-like"/>
</dbReference>
<dbReference type="Proteomes" id="UP000661025">
    <property type="component" value="Unassembled WGS sequence"/>
</dbReference>
<proteinExistence type="predicted"/>
<dbReference type="RefSeq" id="WP_192363830.1">
    <property type="nucleotide sequence ID" value="NZ_CP119182.1"/>
</dbReference>
<organism evidence="3 4">
    <name type="scientific">Streptomyces caniscabiei</name>
    <dbReference type="NCBI Taxonomy" id="2746961"/>
    <lineage>
        <taxon>Bacteria</taxon>
        <taxon>Bacillati</taxon>
        <taxon>Actinomycetota</taxon>
        <taxon>Actinomycetes</taxon>
        <taxon>Kitasatosporales</taxon>
        <taxon>Streptomycetaceae</taxon>
        <taxon>Streptomyces</taxon>
    </lineage>
</organism>
<gene>
    <name evidence="3" type="ORF">IHE70_29910</name>
</gene>
<dbReference type="Gene3D" id="1.10.10.10">
    <property type="entry name" value="Winged helix-like DNA-binding domain superfamily/Winged helix DNA-binding domain"/>
    <property type="match status" value="1"/>
</dbReference>
<dbReference type="EMBL" id="JACYXT010000015">
    <property type="protein sequence ID" value="MBD9727347.1"/>
    <property type="molecule type" value="Genomic_DNA"/>
</dbReference>
<dbReference type="GO" id="GO:0003700">
    <property type="term" value="F:DNA-binding transcription factor activity"/>
    <property type="evidence" value="ECO:0007669"/>
    <property type="project" value="InterPro"/>
</dbReference>
<sequence>MASERSGGTAPATTAHESSPTCDDARESVGPDARLALLLARHGGVTDAWIREALTSSGVTPRHAIVLMHLDGGQLGQRDLGARLRVDPSVLVTLLNALEDSDLVRRRRDPADRRRHIVEITEAGTAAAAKLDAAIGRVEDELFAELTPQERDTLRSLLARVRTTHDGNCDVPPTAGC</sequence>
<evidence type="ECO:0000313" key="4">
    <source>
        <dbReference type="Proteomes" id="UP000661025"/>
    </source>
</evidence>
<dbReference type="GeneID" id="79935618"/>
<accession>A0A927QMW0</accession>
<dbReference type="AlphaFoldDB" id="A0A927QMW0"/>
<dbReference type="InterPro" id="IPR036390">
    <property type="entry name" value="WH_DNA-bd_sf"/>
</dbReference>
<evidence type="ECO:0000259" key="2">
    <source>
        <dbReference type="PROSITE" id="PS50995"/>
    </source>
</evidence>
<reference evidence="3" key="1">
    <citation type="submission" date="2020-09" db="EMBL/GenBank/DDBJ databases">
        <title>Streptomyces canutascabiei sp. nov., which causes potato common scab and is distributed across the world.</title>
        <authorList>
            <person name="Nguyen H.P."/>
            <person name="Weisberg A.J."/>
            <person name="Chang J.H."/>
            <person name="Clarke C.R."/>
        </authorList>
    </citation>
    <scope>NUCLEOTIDE SEQUENCE</scope>
    <source>
        <strain evidence="3">ID-01-6.2a</strain>
    </source>
</reference>
<dbReference type="PANTHER" id="PTHR33164:SF57">
    <property type="entry name" value="MARR-FAMILY TRANSCRIPTIONAL REGULATOR"/>
    <property type="match status" value="1"/>
</dbReference>
<dbReference type="GO" id="GO:0006950">
    <property type="term" value="P:response to stress"/>
    <property type="evidence" value="ECO:0007669"/>
    <property type="project" value="TreeGrafter"/>
</dbReference>
<feature type="domain" description="HTH marR-type" evidence="2">
    <location>
        <begin position="32"/>
        <end position="163"/>
    </location>
</feature>
<protein>
    <submittedName>
        <fullName evidence="3">Winged helix-turn-helix transcriptional regulator</fullName>
    </submittedName>
</protein>
<dbReference type="InterPro" id="IPR000835">
    <property type="entry name" value="HTH_MarR-typ"/>
</dbReference>
<dbReference type="PROSITE" id="PS50995">
    <property type="entry name" value="HTH_MARR_2"/>
    <property type="match status" value="1"/>
</dbReference>
<dbReference type="InterPro" id="IPR036388">
    <property type="entry name" value="WH-like_DNA-bd_sf"/>
</dbReference>
<evidence type="ECO:0000313" key="3">
    <source>
        <dbReference type="EMBL" id="MBD9727347.1"/>
    </source>
</evidence>
<dbReference type="SUPFAM" id="SSF46785">
    <property type="entry name" value="Winged helix' DNA-binding domain"/>
    <property type="match status" value="1"/>
</dbReference>
<dbReference type="PANTHER" id="PTHR33164">
    <property type="entry name" value="TRANSCRIPTIONAL REGULATOR, MARR FAMILY"/>
    <property type="match status" value="1"/>
</dbReference>
<name>A0A927QMW0_9ACTN</name>
<evidence type="ECO:0000256" key="1">
    <source>
        <dbReference type="SAM" id="MobiDB-lite"/>
    </source>
</evidence>
<dbReference type="PRINTS" id="PR00598">
    <property type="entry name" value="HTHMARR"/>
</dbReference>
<feature type="compositionally biased region" description="Polar residues" evidence="1">
    <location>
        <begin position="11"/>
        <end position="21"/>
    </location>
</feature>
<dbReference type="Pfam" id="PF12802">
    <property type="entry name" value="MarR_2"/>
    <property type="match status" value="1"/>
</dbReference>
<dbReference type="SMART" id="SM00347">
    <property type="entry name" value="HTH_MARR"/>
    <property type="match status" value="1"/>
</dbReference>
<comment type="caution">
    <text evidence="3">The sequence shown here is derived from an EMBL/GenBank/DDBJ whole genome shotgun (WGS) entry which is preliminary data.</text>
</comment>